<name>A0AAD3E349_9CHLO</name>
<comment type="caution">
    <text evidence="3">The sequence shown here is derived from an EMBL/GenBank/DDBJ whole genome shotgun (WGS) entry which is preliminary data.</text>
</comment>
<sequence length="133" mass="14659">MALKGLQSRLAEISEYLGLVLSGRLPVNHDIINYVQEIFNLLPNMNVESLSKSLAVKSNDMMHVIYLASLVRSILALHKLIDNKEGRLWTEREAAKKAEEKDKAAKKDKDGKEAGKDGKEVEAAKDGKGADGK</sequence>
<dbReference type="GO" id="GO:0000502">
    <property type="term" value="C:proteasome complex"/>
    <property type="evidence" value="ECO:0007669"/>
    <property type="project" value="TreeGrafter"/>
</dbReference>
<dbReference type="Pfam" id="PF13012">
    <property type="entry name" value="MitMem_reg"/>
    <property type="match status" value="1"/>
</dbReference>
<evidence type="ECO:0000313" key="3">
    <source>
        <dbReference type="EMBL" id="GFR52860.1"/>
    </source>
</evidence>
<evidence type="ECO:0000313" key="4">
    <source>
        <dbReference type="Proteomes" id="UP001054857"/>
    </source>
</evidence>
<dbReference type="GO" id="GO:0043161">
    <property type="term" value="P:proteasome-mediated ubiquitin-dependent protein catabolic process"/>
    <property type="evidence" value="ECO:0007669"/>
    <property type="project" value="TreeGrafter"/>
</dbReference>
<evidence type="ECO:0000259" key="2">
    <source>
        <dbReference type="Pfam" id="PF13012"/>
    </source>
</evidence>
<dbReference type="PANTHER" id="PTHR10540">
    <property type="entry name" value="EUKARYOTIC TRANSLATION INITIATION FACTOR 3 SUBUNIT F-RELATED"/>
    <property type="match status" value="1"/>
</dbReference>
<dbReference type="EMBL" id="BMAR01000074">
    <property type="protein sequence ID" value="GFR52860.1"/>
    <property type="molecule type" value="Genomic_DNA"/>
</dbReference>
<dbReference type="Proteomes" id="UP001054857">
    <property type="component" value="Unassembled WGS sequence"/>
</dbReference>
<dbReference type="AlphaFoldDB" id="A0AAD3E349"/>
<keyword evidence="4" id="KW-1185">Reference proteome</keyword>
<dbReference type="PANTHER" id="PTHR10540:SF7">
    <property type="entry name" value="26S PROTEASOME NON-ATPASE REGULATORY SUBUNIT 7"/>
    <property type="match status" value="1"/>
</dbReference>
<organism evidence="3 4">
    <name type="scientific">Astrephomene gubernaculifera</name>
    <dbReference type="NCBI Taxonomy" id="47775"/>
    <lineage>
        <taxon>Eukaryota</taxon>
        <taxon>Viridiplantae</taxon>
        <taxon>Chlorophyta</taxon>
        <taxon>core chlorophytes</taxon>
        <taxon>Chlorophyceae</taxon>
        <taxon>CS clade</taxon>
        <taxon>Chlamydomonadales</taxon>
        <taxon>Astrephomenaceae</taxon>
        <taxon>Astrephomene</taxon>
    </lineage>
</organism>
<protein>
    <recommendedName>
        <fullName evidence="2">EIF3F/CSN6-like C-terminal domain-containing protein</fullName>
    </recommendedName>
</protein>
<feature type="domain" description="EIF3F/CSN6-like C-terminal" evidence="2">
    <location>
        <begin position="2"/>
        <end position="82"/>
    </location>
</feature>
<gene>
    <name evidence="3" type="ORF">Agub_g15487</name>
</gene>
<proteinExistence type="predicted"/>
<evidence type="ECO:0000256" key="1">
    <source>
        <dbReference type="SAM" id="MobiDB-lite"/>
    </source>
</evidence>
<dbReference type="InterPro" id="IPR024969">
    <property type="entry name" value="EIF3F/CSN6-like_C"/>
</dbReference>
<accession>A0AAD3E349</accession>
<reference evidence="3 4" key="1">
    <citation type="journal article" date="2021" name="Sci. Rep.">
        <title>Genome sequencing of the multicellular alga Astrephomene provides insights into convergent evolution of germ-soma differentiation.</title>
        <authorList>
            <person name="Yamashita S."/>
            <person name="Yamamoto K."/>
            <person name="Matsuzaki R."/>
            <person name="Suzuki S."/>
            <person name="Yamaguchi H."/>
            <person name="Hirooka S."/>
            <person name="Minakuchi Y."/>
            <person name="Miyagishima S."/>
            <person name="Kawachi M."/>
            <person name="Toyoda A."/>
            <person name="Nozaki H."/>
        </authorList>
    </citation>
    <scope>NUCLEOTIDE SEQUENCE [LARGE SCALE GENOMIC DNA]</scope>
    <source>
        <strain evidence="3 4">NIES-4017</strain>
    </source>
</reference>
<feature type="region of interest" description="Disordered" evidence="1">
    <location>
        <begin position="93"/>
        <end position="133"/>
    </location>
</feature>